<dbReference type="RefSeq" id="WP_140456330.1">
    <property type="nucleotide sequence ID" value="NZ_VFRP01000053.1"/>
</dbReference>
<dbReference type="SUPFAM" id="SSF143120">
    <property type="entry name" value="YefM-like"/>
    <property type="match status" value="1"/>
</dbReference>
<dbReference type="Proteomes" id="UP000319255">
    <property type="component" value="Unassembled WGS sequence"/>
</dbReference>
<evidence type="ECO:0000256" key="2">
    <source>
        <dbReference type="RuleBase" id="RU362080"/>
    </source>
</evidence>
<comment type="similarity">
    <text evidence="1 2">Belongs to the phD/YefM antitoxin family.</text>
</comment>
<keyword evidence="4" id="KW-1185">Reference proteome</keyword>
<dbReference type="InterPro" id="IPR036165">
    <property type="entry name" value="YefM-like_sf"/>
</dbReference>
<reference evidence="3 4" key="1">
    <citation type="submission" date="2019-06" db="EMBL/GenBank/DDBJ databases">
        <title>A novel bacterium of genus Amaricoccus, isolated from marine sediment.</title>
        <authorList>
            <person name="Huang H."/>
            <person name="Mo K."/>
            <person name="Hu Y."/>
        </authorList>
    </citation>
    <scope>NUCLEOTIDE SEQUENCE [LARGE SCALE GENOMIC DNA]</scope>
    <source>
        <strain evidence="3 4">HB172011</strain>
    </source>
</reference>
<dbReference type="PANTHER" id="PTHR35377:SF8">
    <property type="entry name" value="ANTITOXIN VAPB22"/>
    <property type="match status" value="1"/>
</dbReference>
<comment type="caution">
    <text evidence="3">The sequence shown here is derived from an EMBL/GenBank/DDBJ whole genome shotgun (WGS) entry which is preliminary data.</text>
</comment>
<dbReference type="InterPro" id="IPR006442">
    <property type="entry name" value="Antitoxin_Phd/YefM"/>
</dbReference>
<dbReference type="InterPro" id="IPR051416">
    <property type="entry name" value="phD-YefM_TA_antitoxins"/>
</dbReference>
<protein>
    <recommendedName>
        <fullName evidence="2">Antitoxin</fullName>
    </recommendedName>
</protein>
<dbReference type="EMBL" id="VFRP01000053">
    <property type="protein sequence ID" value="TPE45713.1"/>
    <property type="molecule type" value="Genomic_DNA"/>
</dbReference>
<comment type="function">
    <text evidence="2">Antitoxin component of a type II toxin-antitoxin (TA) system.</text>
</comment>
<gene>
    <name evidence="3" type="ORF">FJM51_22390</name>
</gene>
<evidence type="ECO:0000313" key="4">
    <source>
        <dbReference type="Proteomes" id="UP000319255"/>
    </source>
</evidence>
<dbReference type="NCBIfam" id="TIGR01552">
    <property type="entry name" value="phd_fam"/>
    <property type="match status" value="1"/>
</dbReference>
<proteinExistence type="inferred from homology"/>
<dbReference type="Pfam" id="PF02604">
    <property type="entry name" value="PhdYeFM_antitox"/>
    <property type="match status" value="1"/>
</dbReference>
<evidence type="ECO:0000256" key="1">
    <source>
        <dbReference type="ARBA" id="ARBA00009981"/>
    </source>
</evidence>
<dbReference type="AlphaFoldDB" id="A0A501W721"/>
<name>A0A501W721_9RHOB</name>
<dbReference type="OrthoDB" id="361531at2"/>
<dbReference type="Gene3D" id="3.40.1620.10">
    <property type="entry name" value="YefM-like domain"/>
    <property type="match status" value="1"/>
</dbReference>
<accession>A0A501W721</accession>
<organism evidence="3 4">
    <name type="scientific">Amaricoccus solimangrovi</name>
    <dbReference type="NCBI Taxonomy" id="2589815"/>
    <lineage>
        <taxon>Bacteria</taxon>
        <taxon>Pseudomonadati</taxon>
        <taxon>Pseudomonadota</taxon>
        <taxon>Alphaproteobacteria</taxon>
        <taxon>Rhodobacterales</taxon>
        <taxon>Paracoccaceae</taxon>
        <taxon>Amaricoccus</taxon>
    </lineage>
</organism>
<evidence type="ECO:0000313" key="3">
    <source>
        <dbReference type="EMBL" id="TPE45713.1"/>
    </source>
</evidence>
<dbReference type="PANTHER" id="PTHR35377">
    <property type="entry name" value="ANTITOXIN VAPB49-RELATED-RELATED"/>
    <property type="match status" value="1"/>
</dbReference>
<sequence length="79" mass="8482">MRAVGAFEAKTHLSELLAAVEQGETVIITRRGRPVARLVPEPAAPDRAAAIARLRALRARVDGGLGIEDILSARDEGRR</sequence>